<evidence type="ECO:0000256" key="8">
    <source>
        <dbReference type="SAM" id="Phobius"/>
    </source>
</evidence>
<proteinExistence type="inferred from homology"/>
<feature type="transmembrane region" description="Helical" evidence="8">
    <location>
        <begin position="214"/>
        <end position="233"/>
    </location>
</feature>
<feature type="transmembrane region" description="Helical" evidence="8">
    <location>
        <begin position="349"/>
        <end position="369"/>
    </location>
</feature>
<dbReference type="SUPFAM" id="SSF103473">
    <property type="entry name" value="MFS general substrate transporter"/>
    <property type="match status" value="1"/>
</dbReference>
<evidence type="ECO:0000256" key="4">
    <source>
        <dbReference type="ARBA" id="ARBA00022475"/>
    </source>
</evidence>
<reference evidence="11" key="1">
    <citation type="submission" date="2017-12" db="EMBL/GenBank/DDBJ databases">
        <title>Draft genome sequence of Telmatospirillum siberiense 26-4b1T, an acidotolerant peatland alphaproteobacterium potentially involved in sulfur cycling.</title>
        <authorList>
            <person name="Hausmann B."/>
            <person name="Pjevac P."/>
            <person name="Schreck K."/>
            <person name="Herbold C.W."/>
            <person name="Daims H."/>
            <person name="Wagner M."/>
            <person name="Pester M."/>
            <person name="Loy A."/>
        </authorList>
    </citation>
    <scope>NUCLEOTIDE SEQUENCE [LARGE SCALE GENOMIC DNA]</scope>
    <source>
        <strain evidence="11">26-4b1</strain>
    </source>
</reference>
<dbReference type="Proteomes" id="UP000233293">
    <property type="component" value="Unassembled WGS sequence"/>
</dbReference>
<dbReference type="Pfam" id="PF07690">
    <property type="entry name" value="MFS_1"/>
    <property type="match status" value="1"/>
</dbReference>
<dbReference type="InterPro" id="IPR020846">
    <property type="entry name" value="MFS_dom"/>
</dbReference>
<dbReference type="NCBIfam" id="TIGR00711">
    <property type="entry name" value="efflux_EmrB"/>
    <property type="match status" value="1"/>
</dbReference>
<accession>A0A2N3PSG9</accession>
<keyword evidence="4" id="KW-1003">Cell membrane</keyword>
<comment type="similarity">
    <text evidence="2">Belongs to the major facilitator superfamily. EmrB family.</text>
</comment>
<evidence type="ECO:0000256" key="3">
    <source>
        <dbReference type="ARBA" id="ARBA00022448"/>
    </source>
</evidence>
<comment type="caution">
    <text evidence="10">The sequence shown here is derived from an EMBL/GenBank/DDBJ whole genome shotgun (WGS) entry which is preliminary data.</text>
</comment>
<dbReference type="PANTHER" id="PTHR42718">
    <property type="entry name" value="MAJOR FACILITATOR SUPERFAMILY MULTIDRUG TRANSPORTER MFSC"/>
    <property type="match status" value="1"/>
</dbReference>
<dbReference type="InterPro" id="IPR036259">
    <property type="entry name" value="MFS_trans_sf"/>
</dbReference>
<evidence type="ECO:0000259" key="9">
    <source>
        <dbReference type="PROSITE" id="PS50850"/>
    </source>
</evidence>
<dbReference type="EMBL" id="PIUM01000021">
    <property type="protein sequence ID" value="PKU23342.1"/>
    <property type="molecule type" value="Genomic_DNA"/>
</dbReference>
<keyword evidence="5 8" id="KW-0812">Transmembrane</keyword>
<evidence type="ECO:0000256" key="2">
    <source>
        <dbReference type="ARBA" id="ARBA00008537"/>
    </source>
</evidence>
<feature type="transmembrane region" description="Helical" evidence="8">
    <location>
        <begin position="381"/>
        <end position="402"/>
    </location>
</feature>
<keyword evidence="7 8" id="KW-0472">Membrane</keyword>
<keyword evidence="3" id="KW-0813">Transport</keyword>
<feature type="transmembrane region" description="Helical" evidence="8">
    <location>
        <begin position="15"/>
        <end position="37"/>
    </location>
</feature>
<dbReference type="AlphaFoldDB" id="A0A2N3PSG9"/>
<feature type="transmembrane region" description="Helical" evidence="8">
    <location>
        <begin position="492"/>
        <end position="517"/>
    </location>
</feature>
<dbReference type="OrthoDB" id="9771737at2"/>
<evidence type="ECO:0000313" key="11">
    <source>
        <dbReference type="Proteomes" id="UP000233293"/>
    </source>
</evidence>
<gene>
    <name evidence="10" type="ORF">CWS72_17065</name>
</gene>
<dbReference type="Gene3D" id="1.20.1720.10">
    <property type="entry name" value="Multidrug resistance protein D"/>
    <property type="match status" value="1"/>
</dbReference>
<feature type="transmembrane region" description="Helical" evidence="8">
    <location>
        <begin position="172"/>
        <end position="194"/>
    </location>
</feature>
<dbReference type="InterPro" id="IPR004638">
    <property type="entry name" value="EmrB-like"/>
</dbReference>
<keyword evidence="6 8" id="KW-1133">Transmembrane helix</keyword>
<keyword evidence="11" id="KW-1185">Reference proteome</keyword>
<evidence type="ECO:0000256" key="1">
    <source>
        <dbReference type="ARBA" id="ARBA00004651"/>
    </source>
</evidence>
<dbReference type="Gene3D" id="1.20.1250.20">
    <property type="entry name" value="MFS general substrate transporter like domains"/>
    <property type="match status" value="1"/>
</dbReference>
<evidence type="ECO:0000313" key="10">
    <source>
        <dbReference type="EMBL" id="PKU23342.1"/>
    </source>
</evidence>
<organism evidence="10 11">
    <name type="scientific">Telmatospirillum siberiense</name>
    <dbReference type="NCBI Taxonomy" id="382514"/>
    <lineage>
        <taxon>Bacteria</taxon>
        <taxon>Pseudomonadati</taxon>
        <taxon>Pseudomonadota</taxon>
        <taxon>Alphaproteobacteria</taxon>
        <taxon>Rhodospirillales</taxon>
        <taxon>Rhodospirillaceae</taxon>
        <taxon>Telmatospirillum</taxon>
    </lineage>
</organism>
<evidence type="ECO:0000256" key="7">
    <source>
        <dbReference type="ARBA" id="ARBA00023136"/>
    </source>
</evidence>
<name>A0A2N3PSG9_9PROT</name>
<comment type="subcellular location">
    <subcellularLocation>
        <location evidence="1">Cell membrane</location>
        <topology evidence="1">Multi-pass membrane protein</topology>
    </subcellularLocation>
</comment>
<evidence type="ECO:0000256" key="5">
    <source>
        <dbReference type="ARBA" id="ARBA00022692"/>
    </source>
</evidence>
<feature type="transmembrane region" description="Helical" evidence="8">
    <location>
        <begin position="58"/>
        <end position="80"/>
    </location>
</feature>
<dbReference type="PROSITE" id="PS50850">
    <property type="entry name" value="MFS"/>
    <property type="match status" value="1"/>
</dbReference>
<dbReference type="PRINTS" id="PR01036">
    <property type="entry name" value="TCRTETB"/>
</dbReference>
<feature type="transmembrane region" description="Helical" evidence="8">
    <location>
        <begin position="311"/>
        <end position="337"/>
    </location>
</feature>
<feature type="transmembrane region" description="Helical" evidence="8">
    <location>
        <begin position="285"/>
        <end position="305"/>
    </location>
</feature>
<feature type="transmembrane region" description="Helical" evidence="8">
    <location>
        <begin position="145"/>
        <end position="166"/>
    </location>
</feature>
<feature type="transmembrane region" description="Helical" evidence="8">
    <location>
        <begin position="86"/>
        <end position="113"/>
    </location>
</feature>
<feature type="transmembrane region" description="Helical" evidence="8">
    <location>
        <begin position="245"/>
        <end position="264"/>
    </location>
</feature>
<dbReference type="GO" id="GO:0022857">
    <property type="term" value="F:transmembrane transporter activity"/>
    <property type="evidence" value="ECO:0007669"/>
    <property type="project" value="InterPro"/>
</dbReference>
<dbReference type="PANTHER" id="PTHR42718:SF9">
    <property type="entry name" value="MAJOR FACILITATOR SUPERFAMILY MULTIDRUG TRANSPORTER MFSC"/>
    <property type="match status" value="1"/>
</dbReference>
<dbReference type="CDD" id="cd17503">
    <property type="entry name" value="MFS_LmrB_MDR_like"/>
    <property type="match status" value="1"/>
</dbReference>
<feature type="domain" description="Major facilitator superfamily (MFS) profile" evidence="9">
    <location>
        <begin position="20"/>
        <end position="494"/>
    </location>
</feature>
<evidence type="ECO:0000256" key="6">
    <source>
        <dbReference type="ARBA" id="ARBA00022989"/>
    </source>
</evidence>
<dbReference type="GO" id="GO:0005886">
    <property type="term" value="C:plasma membrane"/>
    <property type="evidence" value="ECO:0007669"/>
    <property type="project" value="UniProtKB-SubCell"/>
</dbReference>
<protein>
    <submittedName>
        <fullName evidence="10">EmrB/QacA family drug resistance transporter</fullName>
    </submittedName>
</protein>
<dbReference type="InterPro" id="IPR011701">
    <property type="entry name" value="MFS"/>
</dbReference>
<sequence length="532" mass="57322">MSLRPAREGDGKGTINPWLIAPLVALAAFMEVLDISIANVSLQHIAGDLSAGQDESTWILTSYLVTNAVILPVSGWLSSVMGRTRFFVACIIGFSISSLACGLAPTLGLLIVFRAIQGLTGGGLQPTAQAILADSFPPRQRGMAFALYGMAVVFAPAIGPTLGGWITDQFSWRWVFLLNVPIGVVLTMLVTALLQDPPAYTAARLERRRQGAKVDYIGFSLLAVGLGFLQIVLDKGEQEAWFASSFIFWLSVFSLLSLISFVLWELGQKHPIVELRLLFERNFGVANLLMFLLGFILLGSTVLLPELVQRLFGYTATEAGLVITPGGVSIILVMPIVGRLVSVVDSRYLIALGLVICSFALFHMADFSLETDYRTFVWARIYQAFGLSLLFIPINTAAYRFIPATMSSEASALINVARNLGGSFGISLVTTYLSRFGQVHQTTLVAHATPFDAPYRDMMNGLALSFVAQGATAAEASAKALGSIYAIVQKQALLLAFLDDFQMLGIVFLAVLPFVFIMKGGLPGHGPGPAAH</sequence>
<dbReference type="RefSeq" id="WP_101251832.1">
    <property type="nucleotide sequence ID" value="NZ_PIUM01000021.1"/>
</dbReference>